<keyword evidence="2" id="KW-0812">Transmembrane</keyword>
<evidence type="ECO:0000256" key="2">
    <source>
        <dbReference type="SAM" id="Phobius"/>
    </source>
</evidence>
<name>A0A5J5EST6_9PEZI</name>
<keyword evidence="2" id="KW-0472">Membrane</keyword>
<protein>
    <submittedName>
        <fullName evidence="3">Uncharacterized protein</fullName>
    </submittedName>
</protein>
<gene>
    <name evidence="3" type="ORF">FN846DRAFT_908405</name>
</gene>
<accession>A0A5J5EST6</accession>
<reference evidence="3 4" key="1">
    <citation type="submission" date="2019-09" db="EMBL/GenBank/DDBJ databases">
        <title>Draft genome of the ectomycorrhizal ascomycete Sphaerosporella brunnea.</title>
        <authorList>
            <consortium name="DOE Joint Genome Institute"/>
            <person name="Benucci G.M."/>
            <person name="Marozzi G."/>
            <person name="Antonielli L."/>
            <person name="Sanchez S."/>
            <person name="Marco P."/>
            <person name="Wang X."/>
            <person name="Falini L.B."/>
            <person name="Barry K."/>
            <person name="Haridas S."/>
            <person name="Lipzen A."/>
            <person name="Labutti K."/>
            <person name="Grigoriev I.V."/>
            <person name="Murat C."/>
            <person name="Martin F."/>
            <person name="Albertini E."/>
            <person name="Donnini D."/>
            <person name="Bonito G."/>
        </authorList>
    </citation>
    <scope>NUCLEOTIDE SEQUENCE [LARGE SCALE GENOMIC DNA]</scope>
    <source>
        <strain evidence="3 4">Sb_GMNB300</strain>
    </source>
</reference>
<keyword evidence="2" id="KW-1133">Transmembrane helix</keyword>
<evidence type="ECO:0000313" key="4">
    <source>
        <dbReference type="Proteomes" id="UP000326924"/>
    </source>
</evidence>
<feature type="compositionally biased region" description="Basic and acidic residues" evidence="1">
    <location>
        <begin position="173"/>
        <end position="188"/>
    </location>
</feature>
<keyword evidence="4" id="KW-1185">Reference proteome</keyword>
<sequence length="603" mass="66814">MYTITIILNNIIITVIIINMPYRVPPPYFLWLPNELHLEIKDMLSLASILELILALAVRPQPRVLALYLDGLQTRSVEQILKQAIENQMPLAEFAVLLSAIGPKARPHDFWHPFTACIAADDASRLGMILDYGCGPSMSQALPMACLHHSPRVLTVLLNRTPLEVLIQLTEGGQERDGGKGGKERQEGEGGETASLLWVCLRGLRAGEFRPVDRQESLHCLELVLSRCEAALASVVPCALSGLPLDNANIPIFHRLRRVPILNSVLANTGQPLSRWESFPEDEPRKVLDDVSFTIEARAVISETEMGFSDAARIGFLLARLPGAGLFGDEGGLWNRYLSDIDQLPDDPPTELPPAAVLPSLYPPEQSGASLPHKERVLSRLMPILHMSHGRWKTHMRDLHGRVISLLLAGGDPSMVFRAESRRSYLDASSFSKLTTPTALAVEYGFADLFPPESCHQEWSLAEIRDGVIPMPPVLATAVTRDVSMLLRTYTQNDIRIIVDNLGNLFLVDVAHGFIADALLWVLSQVLAHETRCTELEQNLFLPIGKETYTIMERIEMEGAGIRQPRRLFGEGRLRRSSSGWSQALKALLEEVTQGGNRGSSGW</sequence>
<feature type="region of interest" description="Disordered" evidence="1">
    <location>
        <begin position="171"/>
        <end position="190"/>
    </location>
</feature>
<evidence type="ECO:0000256" key="1">
    <source>
        <dbReference type="SAM" id="MobiDB-lite"/>
    </source>
</evidence>
<dbReference type="Proteomes" id="UP000326924">
    <property type="component" value="Unassembled WGS sequence"/>
</dbReference>
<evidence type="ECO:0000313" key="3">
    <source>
        <dbReference type="EMBL" id="KAA8902708.1"/>
    </source>
</evidence>
<feature type="transmembrane region" description="Helical" evidence="2">
    <location>
        <begin position="6"/>
        <end position="22"/>
    </location>
</feature>
<dbReference type="AlphaFoldDB" id="A0A5J5EST6"/>
<proteinExistence type="predicted"/>
<organism evidence="3 4">
    <name type="scientific">Sphaerosporella brunnea</name>
    <dbReference type="NCBI Taxonomy" id="1250544"/>
    <lineage>
        <taxon>Eukaryota</taxon>
        <taxon>Fungi</taxon>
        <taxon>Dikarya</taxon>
        <taxon>Ascomycota</taxon>
        <taxon>Pezizomycotina</taxon>
        <taxon>Pezizomycetes</taxon>
        <taxon>Pezizales</taxon>
        <taxon>Pyronemataceae</taxon>
        <taxon>Sphaerosporella</taxon>
    </lineage>
</organism>
<dbReference type="InParanoid" id="A0A5J5EST6"/>
<dbReference type="EMBL" id="VXIS01000127">
    <property type="protein sequence ID" value="KAA8902708.1"/>
    <property type="molecule type" value="Genomic_DNA"/>
</dbReference>
<comment type="caution">
    <text evidence="3">The sequence shown here is derived from an EMBL/GenBank/DDBJ whole genome shotgun (WGS) entry which is preliminary data.</text>
</comment>